<organism evidence="2 3">
    <name type="scientific">Vibrio gazogenes DSM 21264 = NBRC 103151</name>
    <dbReference type="NCBI Taxonomy" id="1123492"/>
    <lineage>
        <taxon>Bacteria</taxon>
        <taxon>Pseudomonadati</taxon>
        <taxon>Pseudomonadota</taxon>
        <taxon>Gammaproteobacteria</taxon>
        <taxon>Vibrionales</taxon>
        <taxon>Vibrionaceae</taxon>
        <taxon>Vibrio</taxon>
    </lineage>
</organism>
<dbReference type="AlphaFoldDB" id="A0A1M5GCB9"/>
<proteinExistence type="predicted"/>
<evidence type="ECO:0000256" key="1">
    <source>
        <dbReference type="SAM" id="Phobius"/>
    </source>
</evidence>
<keyword evidence="1" id="KW-0812">Transmembrane</keyword>
<name>A0A1M5GCB9_VIBGA</name>
<feature type="transmembrane region" description="Helical" evidence="1">
    <location>
        <begin position="12"/>
        <end position="28"/>
    </location>
</feature>
<sequence length="76" mass="8912">MDVSRRAVDQFLYVVNFHTFFGAFAVLLKEFRLFSVNQNKIDLFQKLFTESHYSSSCHLVSRQVNMLSKMTLPFEG</sequence>
<accession>A0A1M5GCB9</accession>
<keyword evidence="3" id="KW-1185">Reference proteome</keyword>
<gene>
    <name evidence="2" type="ORF">SAMN02745781_03750</name>
</gene>
<evidence type="ECO:0000313" key="2">
    <source>
        <dbReference type="EMBL" id="SHG01440.1"/>
    </source>
</evidence>
<reference evidence="3" key="1">
    <citation type="submission" date="2016-11" db="EMBL/GenBank/DDBJ databases">
        <authorList>
            <person name="Varghese N."/>
            <person name="Submissions S."/>
        </authorList>
    </citation>
    <scope>NUCLEOTIDE SEQUENCE [LARGE SCALE GENOMIC DNA]</scope>
    <source>
        <strain evidence="3">DSM 21264</strain>
    </source>
</reference>
<dbReference type="Proteomes" id="UP000184159">
    <property type="component" value="Unassembled WGS sequence"/>
</dbReference>
<keyword evidence="1" id="KW-1133">Transmembrane helix</keyword>
<dbReference type="EMBL" id="FQUH01000024">
    <property type="protein sequence ID" value="SHG01440.1"/>
    <property type="molecule type" value="Genomic_DNA"/>
</dbReference>
<protein>
    <submittedName>
        <fullName evidence="2">Uncharacterized protein</fullName>
    </submittedName>
</protein>
<evidence type="ECO:0000313" key="3">
    <source>
        <dbReference type="Proteomes" id="UP000184159"/>
    </source>
</evidence>
<keyword evidence="1" id="KW-0472">Membrane</keyword>